<comment type="subcellular location">
    <subcellularLocation>
        <location evidence="1">Cell membrane</location>
        <topology evidence="1">Multi-pass membrane protein</topology>
    </subcellularLocation>
</comment>
<dbReference type="Proteomes" id="UP000290759">
    <property type="component" value="Unassembled WGS sequence"/>
</dbReference>
<keyword evidence="3" id="KW-1003">Cell membrane</keyword>
<dbReference type="OrthoDB" id="9806499at2"/>
<evidence type="ECO:0000256" key="2">
    <source>
        <dbReference type="ARBA" id="ARBA00008929"/>
    </source>
</evidence>
<evidence type="ECO:0000313" key="9">
    <source>
        <dbReference type="Proteomes" id="UP000290759"/>
    </source>
</evidence>
<dbReference type="EMBL" id="QYBB01000006">
    <property type="protein sequence ID" value="RYC32654.1"/>
    <property type="molecule type" value="Genomic_DNA"/>
</dbReference>
<dbReference type="Pfam" id="PF03916">
    <property type="entry name" value="NrfD"/>
    <property type="match status" value="1"/>
</dbReference>
<feature type="transmembrane region" description="Helical" evidence="7">
    <location>
        <begin position="116"/>
        <end position="139"/>
    </location>
</feature>
<feature type="transmembrane region" description="Helical" evidence="7">
    <location>
        <begin position="375"/>
        <end position="396"/>
    </location>
</feature>
<comment type="similarity">
    <text evidence="2">Belongs to the NrfD family.</text>
</comment>
<gene>
    <name evidence="8" type="ORF">D3273_07975</name>
</gene>
<organism evidence="8 9">
    <name type="scientific">Lichenibacterium minor</name>
    <dbReference type="NCBI Taxonomy" id="2316528"/>
    <lineage>
        <taxon>Bacteria</taxon>
        <taxon>Pseudomonadati</taxon>
        <taxon>Pseudomonadota</taxon>
        <taxon>Alphaproteobacteria</taxon>
        <taxon>Hyphomicrobiales</taxon>
        <taxon>Lichenihabitantaceae</taxon>
        <taxon>Lichenibacterium</taxon>
    </lineage>
</organism>
<evidence type="ECO:0000256" key="5">
    <source>
        <dbReference type="ARBA" id="ARBA00022989"/>
    </source>
</evidence>
<evidence type="ECO:0000256" key="7">
    <source>
        <dbReference type="SAM" id="Phobius"/>
    </source>
</evidence>
<feature type="transmembrane region" description="Helical" evidence="7">
    <location>
        <begin position="264"/>
        <end position="288"/>
    </location>
</feature>
<dbReference type="InterPro" id="IPR005614">
    <property type="entry name" value="NrfD-like"/>
</dbReference>
<feature type="transmembrane region" description="Helical" evidence="7">
    <location>
        <begin position="159"/>
        <end position="182"/>
    </location>
</feature>
<dbReference type="AlphaFoldDB" id="A0A4V1RUX3"/>
<feature type="transmembrane region" description="Helical" evidence="7">
    <location>
        <begin position="309"/>
        <end position="330"/>
    </location>
</feature>
<proteinExistence type="inferred from homology"/>
<name>A0A4V1RUX3_9HYPH</name>
<feature type="transmembrane region" description="Helical" evidence="7">
    <location>
        <begin position="38"/>
        <end position="64"/>
    </location>
</feature>
<comment type="caution">
    <text evidence="8">The sequence shown here is derived from an EMBL/GenBank/DDBJ whole genome shotgun (WGS) entry which is preliminary data.</text>
</comment>
<feature type="transmembrane region" description="Helical" evidence="7">
    <location>
        <begin position="350"/>
        <end position="368"/>
    </location>
</feature>
<dbReference type="PANTHER" id="PTHR43044:SF2">
    <property type="entry name" value="POLYSULPHIDE REDUCTASE NRFD"/>
    <property type="match status" value="1"/>
</dbReference>
<sequence length="471" mass="51615">MTDVIEPPRRFIGASESFSSVGLDVSGIAFGHPLRLRWWLAFLGAMGLLGLLVVMIALVLFEGVGVWGNNVPVTWALDIVSYDWWIGIASGGLLISAVMMMFGTEWRGALNRLTETGALIAAAAAACYPIIHLGRPWFFYWNLPYPNTFLLWPQFRSPLYWDAVDILSYLTIALTFWAIGLLPDLATLRDRALERARDTGQGRYRAVLYGIAALGWRGSARHWHRWLQAYRTVAVTGVLLVFSLQTGAAVMFAGAVEPGWHDPLLPFAFVAGAIFSGVAFMAAAAVVIRWIFRLQSMITDAHLDVMAKLMLVLGLINLYCYADELFTTLLGNDPYETAVLGRRLVGPHAWAFWDIVLLALLPVQIFWFKAARRSGLALGLVGVAVNSGIFGDHYMVIVTTLQHDFLPSSAHDFSTALGGVATFAGSAGLFLTLALLGLRYLPIVSIVEVRRLSQLRAEARVQVAGGTDGGR</sequence>
<feature type="transmembrane region" description="Helical" evidence="7">
    <location>
        <begin position="229"/>
        <end position="252"/>
    </location>
</feature>
<feature type="transmembrane region" description="Helical" evidence="7">
    <location>
        <begin position="84"/>
        <end position="104"/>
    </location>
</feature>
<evidence type="ECO:0000313" key="8">
    <source>
        <dbReference type="EMBL" id="RYC32654.1"/>
    </source>
</evidence>
<evidence type="ECO:0000256" key="4">
    <source>
        <dbReference type="ARBA" id="ARBA00022692"/>
    </source>
</evidence>
<dbReference type="GO" id="GO:0005886">
    <property type="term" value="C:plasma membrane"/>
    <property type="evidence" value="ECO:0007669"/>
    <property type="project" value="UniProtKB-SubCell"/>
</dbReference>
<evidence type="ECO:0000256" key="6">
    <source>
        <dbReference type="ARBA" id="ARBA00023136"/>
    </source>
</evidence>
<feature type="transmembrane region" description="Helical" evidence="7">
    <location>
        <begin position="416"/>
        <end position="441"/>
    </location>
</feature>
<protein>
    <submittedName>
        <fullName evidence="8">Hydrogenase</fullName>
    </submittedName>
</protein>
<dbReference type="PANTHER" id="PTHR43044">
    <property type="match status" value="1"/>
</dbReference>
<keyword evidence="9" id="KW-1185">Reference proteome</keyword>
<dbReference type="RefSeq" id="WP_129225237.1">
    <property type="nucleotide sequence ID" value="NZ_QYBB01000006.1"/>
</dbReference>
<evidence type="ECO:0000256" key="3">
    <source>
        <dbReference type="ARBA" id="ARBA00022475"/>
    </source>
</evidence>
<accession>A0A4V1RUX3</accession>
<keyword evidence="6 7" id="KW-0472">Membrane</keyword>
<keyword evidence="5 7" id="KW-1133">Transmembrane helix</keyword>
<keyword evidence="4 7" id="KW-0812">Transmembrane</keyword>
<reference evidence="8 9" key="1">
    <citation type="submission" date="2018-12" db="EMBL/GenBank/DDBJ databases">
        <authorList>
            <person name="Grouzdev D.S."/>
            <person name="Krutkina M.S."/>
        </authorList>
    </citation>
    <scope>NUCLEOTIDE SEQUENCE [LARGE SCALE GENOMIC DNA]</scope>
    <source>
        <strain evidence="8 9">RmlP026</strain>
    </source>
</reference>
<reference evidence="8 9" key="2">
    <citation type="submission" date="2019-02" db="EMBL/GenBank/DDBJ databases">
        <title>'Lichenibacterium ramalinii' gen. nov. sp. nov., 'Lichenibacterium minor' gen. nov. sp. nov.</title>
        <authorList>
            <person name="Pankratov T."/>
        </authorList>
    </citation>
    <scope>NUCLEOTIDE SEQUENCE [LARGE SCALE GENOMIC DNA]</scope>
    <source>
        <strain evidence="8 9">RmlP026</strain>
    </source>
</reference>
<evidence type="ECO:0000256" key="1">
    <source>
        <dbReference type="ARBA" id="ARBA00004651"/>
    </source>
</evidence>